<organism evidence="2 3">
    <name type="scientific">Cytobacillus horneckiae</name>
    <dbReference type="NCBI Taxonomy" id="549687"/>
    <lineage>
        <taxon>Bacteria</taxon>
        <taxon>Bacillati</taxon>
        <taxon>Bacillota</taxon>
        <taxon>Bacilli</taxon>
        <taxon>Bacillales</taxon>
        <taxon>Bacillaceae</taxon>
        <taxon>Cytobacillus</taxon>
    </lineage>
</organism>
<feature type="transmembrane region" description="Helical" evidence="1">
    <location>
        <begin position="48"/>
        <end position="67"/>
    </location>
</feature>
<dbReference type="EMBL" id="PISD01000010">
    <property type="protein sequence ID" value="PKG29894.1"/>
    <property type="molecule type" value="Genomic_DNA"/>
</dbReference>
<protein>
    <submittedName>
        <fullName evidence="2">Uncharacterized protein</fullName>
    </submittedName>
</protein>
<feature type="transmembrane region" description="Helical" evidence="1">
    <location>
        <begin position="74"/>
        <end position="93"/>
    </location>
</feature>
<proteinExistence type="predicted"/>
<keyword evidence="1" id="KW-0812">Transmembrane</keyword>
<feature type="transmembrane region" description="Helical" evidence="1">
    <location>
        <begin position="7"/>
        <end position="25"/>
    </location>
</feature>
<evidence type="ECO:0000313" key="3">
    <source>
        <dbReference type="Proteomes" id="UP000233343"/>
    </source>
</evidence>
<gene>
    <name evidence="2" type="ORF">CWS20_05820</name>
</gene>
<comment type="caution">
    <text evidence="2">The sequence shown here is derived from an EMBL/GenBank/DDBJ whole genome shotgun (WGS) entry which is preliminary data.</text>
</comment>
<dbReference type="AlphaFoldDB" id="A0A2N0ZK63"/>
<dbReference type="RefSeq" id="WP_066195308.1">
    <property type="nucleotide sequence ID" value="NZ_JAFDQP010000008.1"/>
</dbReference>
<keyword evidence="1" id="KW-0472">Membrane</keyword>
<evidence type="ECO:0000313" key="2">
    <source>
        <dbReference type="EMBL" id="PKG29894.1"/>
    </source>
</evidence>
<sequence>MIKNKKLYYLALILFIAAIALNFPFPHENPYGETVASVLNIPVQSVNGWYYVGMASLALLISAIFFLSKSVNKFHVRVVLIAIILALFAPSIIASSFQKTIASGIYAVSYERDESSCHFDMNDESTLSGECELLFENHSREDVQFNIEFYEKYSFEDDVQMVSLMNNHAPYVVNLKGNERKTVKIATDIDVSNIENHVESGSSTFINIIIKSGEKSRKL</sequence>
<accession>A0A2N0ZK63</accession>
<keyword evidence="3" id="KW-1185">Reference proteome</keyword>
<dbReference type="Proteomes" id="UP000233343">
    <property type="component" value="Unassembled WGS sequence"/>
</dbReference>
<reference evidence="2 3" key="1">
    <citation type="journal article" date="2010" name="Int. J. Syst. Evol. Microbiol.">
        <title>Bacillus horneckiae sp. nov., isolated from a spacecraft-assembly clean room.</title>
        <authorList>
            <person name="Vaishampayan P."/>
            <person name="Probst A."/>
            <person name="Krishnamurthi S."/>
            <person name="Ghosh S."/>
            <person name="Osman S."/>
            <person name="McDowall A."/>
            <person name="Ruckmani A."/>
            <person name="Mayilraj S."/>
            <person name="Venkateswaran K."/>
        </authorList>
    </citation>
    <scope>NUCLEOTIDE SEQUENCE [LARGE SCALE GENOMIC DNA]</scope>
    <source>
        <strain evidence="3">1PO1SC</strain>
    </source>
</reference>
<evidence type="ECO:0000256" key="1">
    <source>
        <dbReference type="SAM" id="Phobius"/>
    </source>
</evidence>
<name>A0A2N0ZK63_9BACI</name>
<keyword evidence="1" id="KW-1133">Transmembrane helix</keyword>